<evidence type="ECO:0000259" key="3">
    <source>
        <dbReference type="Pfam" id="PF11831"/>
    </source>
</evidence>
<dbReference type="EMBL" id="GECZ01015478">
    <property type="protein sequence ID" value="JAS54291.1"/>
    <property type="molecule type" value="Transcribed_RNA"/>
</dbReference>
<keyword evidence="2" id="KW-0539">Nucleus</keyword>
<reference evidence="4" key="1">
    <citation type="submission" date="2015-11" db="EMBL/GenBank/DDBJ databases">
        <title>De novo transcriptome assembly of four potential Pierce s Disease insect vectors from Arizona vineyards.</title>
        <authorList>
            <person name="Tassone E.E."/>
        </authorList>
    </citation>
    <scope>NUCLEOTIDE SEQUENCE</scope>
</reference>
<organism evidence="4">
    <name type="scientific">Cuerna arida</name>
    <dbReference type="NCBI Taxonomy" id="1464854"/>
    <lineage>
        <taxon>Eukaryota</taxon>
        <taxon>Metazoa</taxon>
        <taxon>Ecdysozoa</taxon>
        <taxon>Arthropoda</taxon>
        <taxon>Hexapoda</taxon>
        <taxon>Insecta</taxon>
        <taxon>Pterygota</taxon>
        <taxon>Neoptera</taxon>
        <taxon>Paraneoptera</taxon>
        <taxon>Hemiptera</taxon>
        <taxon>Auchenorrhyncha</taxon>
        <taxon>Membracoidea</taxon>
        <taxon>Cicadellidae</taxon>
        <taxon>Cicadellinae</taxon>
        <taxon>Proconiini</taxon>
        <taxon>Cuerna</taxon>
    </lineage>
</organism>
<dbReference type="InterPro" id="IPR047242">
    <property type="entry name" value="CDC5L/Cef1"/>
</dbReference>
<proteinExistence type="predicted"/>
<keyword evidence="1" id="KW-0238">DNA-binding</keyword>
<dbReference type="AlphaFoldDB" id="A0A1B6FVY8"/>
<feature type="domain" description="Pre-mRNA splicing factor component Cdc5p/Cef1 C-terminal" evidence="3">
    <location>
        <begin position="5"/>
        <end position="196"/>
    </location>
</feature>
<dbReference type="InterPro" id="IPR021786">
    <property type="entry name" value="Cdc5p/Cef1_C"/>
</dbReference>
<evidence type="ECO:0000256" key="2">
    <source>
        <dbReference type="ARBA" id="ARBA00023242"/>
    </source>
</evidence>
<dbReference type="Pfam" id="PF11831">
    <property type="entry name" value="Myb_Cef"/>
    <property type="match status" value="1"/>
</dbReference>
<dbReference type="PANTHER" id="PTHR45885">
    <property type="entry name" value="CELL DIVISION CYCLE 5-LIKE PROTEIN"/>
    <property type="match status" value="1"/>
</dbReference>
<gene>
    <name evidence="4" type="ORF">g.2293</name>
</gene>
<accession>A0A1B6FVY8</accession>
<protein>
    <recommendedName>
        <fullName evidence="3">Pre-mRNA splicing factor component Cdc5p/Cef1 C-terminal domain-containing protein</fullName>
    </recommendedName>
</protein>
<sequence length="219" mass="25951">VMDDDNQSVQSTPLVQQKIQKLQLRSSLKTLPRPKNDYEIVVQDDVEEVQENGVSNDVVEDQGILDEMKQLELEEKRKREFAARSQVVQRDLPRPYEINFNFLRPSSDFNQLNDYQKADELIKIELLTMQCYDNLKNPVINPMKRSQDQTDTKLMKEFLEKHPYTEFDENDKKIAEQLIQDEMNNIKKQMGHDEKPLPFNVYVQVWEECLDQILYLPSQ</sequence>
<dbReference type="GO" id="GO:0000981">
    <property type="term" value="F:DNA-binding transcription factor activity, RNA polymerase II-specific"/>
    <property type="evidence" value="ECO:0007669"/>
    <property type="project" value="TreeGrafter"/>
</dbReference>
<feature type="non-terminal residue" evidence="4">
    <location>
        <position position="1"/>
    </location>
</feature>
<dbReference type="GO" id="GO:0005681">
    <property type="term" value="C:spliceosomal complex"/>
    <property type="evidence" value="ECO:0007669"/>
    <property type="project" value="TreeGrafter"/>
</dbReference>
<evidence type="ECO:0000313" key="4">
    <source>
        <dbReference type="EMBL" id="JAS54291.1"/>
    </source>
</evidence>
<dbReference type="GO" id="GO:0000398">
    <property type="term" value="P:mRNA splicing, via spliceosome"/>
    <property type="evidence" value="ECO:0007669"/>
    <property type="project" value="InterPro"/>
</dbReference>
<name>A0A1B6FVY8_9HEMI</name>
<feature type="non-terminal residue" evidence="4">
    <location>
        <position position="219"/>
    </location>
</feature>
<dbReference type="PANTHER" id="PTHR45885:SF1">
    <property type="entry name" value="CELL DIVISION CYCLE 5-LIKE PROTEIN"/>
    <property type="match status" value="1"/>
</dbReference>
<dbReference type="GO" id="GO:0000974">
    <property type="term" value="C:Prp19 complex"/>
    <property type="evidence" value="ECO:0007669"/>
    <property type="project" value="InterPro"/>
</dbReference>
<dbReference type="GO" id="GO:0000977">
    <property type="term" value="F:RNA polymerase II transcription regulatory region sequence-specific DNA binding"/>
    <property type="evidence" value="ECO:0007669"/>
    <property type="project" value="TreeGrafter"/>
</dbReference>
<evidence type="ECO:0000256" key="1">
    <source>
        <dbReference type="ARBA" id="ARBA00023125"/>
    </source>
</evidence>